<reference evidence="14 15" key="1">
    <citation type="submission" date="2014-04" db="EMBL/GenBank/DDBJ databases">
        <authorList>
            <consortium name="DOE Joint Genome Institute"/>
            <person name="Kuo A."/>
            <person name="Girlanda M."/>
            <person name="Perotto S."/>
            <person name="Kohler A."/>
            <person name="Nagy L.G."/>
            <person name="Floudas D."/>
            <person name="Copeland A."/>
            <person name="Barry K.W."/>
            <person name="Cichocki N."/>
            <person name="Veneault-Fourrey C."/>
            <person name="LaButti K."/>
            <person name="Lindquist E.A."/>
            <person name="Lipzen A."/>
            <person name="Lundell T."/>
            <person name="Morin E."/>
            <person name="Murat C."/>
            <person name="Sun H."/>
            <person name="Tunlid A."/>
            <person name="Henrissat B."/>
            <person name="Grigoriev I.V."/>
            <person name="Hibbett D.S."/>
            <person name="Martin F."/>
            <person name="Nordberg H.P."/>
            <person name="Cantor M.N."/>
            <person name="Hua S.X."/>
        </authorList>
    </citation>
    <scope>NUCLEOTIDE SEQUENCE [LARGE SCALE GENOMIC DNA]</scope>
    <source>
        <strain evidence="14 15">MUT 4182</strain>
    </source>
</reference>
<dbReference type="InterPro" id="IPR033123">
    <property type="entry name" value="GH11_dom"/>
</dbReference>
<feature type="domain" description="GH11" evidence="13">
    <location>
        <begin position="35"/>
        <end position="270"/>
    </location>
</feature>
<evidence type="ECO:0000256" key="5">
    <source>
        <dbReference type="ARBA" id="ARBA00022651"/>
    </source>
</evidence>
<dbReference type="HOGENOM" id="CLU_900777_0_0_1"/>
<evidence type="ECO:0000259" key="13">
    <source>
        <dbReference type="PROSITE" id="PS51761"/>
    </source>
</evidence>
<evidence type="ECO:0000256" key="6">
    <source>
        <dbReference type="ARBA" id="ARBA00022801"/>
    </source>
</evidence>
<keyword evidence="12" id="KW-0732">Signal</keyword>
<comment type="pathway">
    <text evidence="2 10">Glycan degradation; xylan degradation.</text>
</comment>
<dbReference type="EC" id="3.2.1.8" evidence="4 10"/>
<dbReference type="Pfam" id="PF00457">
    <property type="entry name" value="Glyco_hydro_11"/>
    <property type="match status" value="1"/>
</dbReference>
<dbReference type="OrthoDB" id="3052357at2759"/>
<gene>
    <name evidence="14" type="ORF">M407DRAFT_23383</name>
</gene>
<dbReference type="AlphaFoldDB" id="A0A0C3M127"/>
<evidence type="ECO:0000256" key="3">
    <source>
        <dbReference type="ARBA" id="ARBA00007792"/>
    </source>
</evidence>
<evidence type="ECO:0000256" key="9">
    <source>
        <dbReference type="ARBA" id="ARBA00023326"/>
    </source>
</evidence>
<dbReference type="Proteomes" id="UP000054248">
    <property type="component" value="Unassembled WGS sequence"/>
</dbReference>
<keyword evidence="5 10" id="KW-0858">Xylan degradation</keyword>
<evidence type="ECO:0000256" key="12">
    <source>
        <dbReference type="SAM" id="SignalP"/>
    </source>
</evidence>
<dbReference type="InterPro" id="IPR001137">
    <property type="entry name" value="Glyco_hydro_11"/>
</dbReference>
<dbReference type="SUPFAM" id="SSF49899">
    <property type="entry name" value="Concanavalin A-like lectins/glucanases"/>
    <property type="match status" value="1"/>
</dbReference>
<evidence type="ECO:0000256" key="2">
    <source>
        <dbReference type="ARBA" id="ARBA00004851"/>
    </source>
</evidence>
<keyword evidence="15" id="KW-1185">Reference proteome</keyword>
<feature type="signal peptide" evidence="12">
    <location>
        <begin position="1"/>
        <end position="19"/>
    </location>
</feature>
<dbReference type="InterPro" id="IPR013319">
    <property type="entry name" value="GH11/12"/>
</dbReference>
<evidence type="ECO:0000256" key="7">
    <source>
        <dbReference type="ARBA" id="ARBA00023277"/>
    </source>
</evidence>
<accession>A0A0C3M127</accession>
<proteinExistence type="inferred from homology"/>
<keyword evidence="6 10" id="KW-0378">Hydrolase</keyword>
<feature type="active site" description="Nucleophile" evidence="10">
    <location>
        <position position="118"/>
    </location>
</feature>
<dbReference type="Gene3D" id="2.60.120.180">
    <property type="match status" value="1"/>
</dbReference>
<comment type="catalytic activity">
    <reaction evidence="1 10">
        <text>Endohydrolysis of (1-&gt;4)-beta-D-xylosidic linkages in xylans.</text>
        <dbReference type="EC" id="3.2.1.8"/>
    </reaction>
</comment>
<dbReference type="PANTHER" id="PTHR46828:SF2">
    <property type="entry name" value="ENDO-1,4-BETA-XYLANASE A-RELATED"/>
    <property type="match status" value="1"/>
</dbReference>
<dbReference type="UniPathway" id="UPA00114"/>
<evidence type="ECO:0000256" key="10">
    <source>
        <dbReference type="PROSITE-ProRule" id="PRU01097"/>
    </source>
</evidence>
<keyword evidence="8 10" id="KW-0326">Glycosidase</keyword>
<feature type="region of interest" description="Disordered" evidence="11">
    <location>
        <begin position="136"/>
        <end position="157"/>
    </location>
</feature>
<organism evidence="14 15">
    <name type="scientific">Tulasnella calospora MUT 4182</name>
    <dbReference type="NCBI Taxonomy" id="1051891"/>
    <lineage>
        <taxon>Eukaryota</taxon>
        <taxon>Fungi</taxon>
        <taxon>Dikarya</taxon>
        <taxon>Basidiomycota</taxon>
        <taxon>Agaricomycotina</taxon>
        <taxon>Agaricomycetes</taxon>
        <taxon>Cantharellales</taxon>
        <taxon>Tulasnellaceae</taxon>
        <taxon>Tulasnella</taxon>
    </lineage>
</organism>
<evidence type="ECO:0000256" key="8">
    <source>
        <dbReference type="ARBA" id="ARBA00023295"/>
    </source>
</evidence>
<name>A0A0C3M127_9AGAM</name>
<dbReference type="GO" id="GO:0045493">
    <property type="term" value="P:xylan catabolic process"/>
    <property type="evidence" value="ECO:0007669"/>
    <property type="project" value="UniProtKB-UniRule"/>
</dbReference>
<sequence>MVSFSSLLFVCTATAAVLAAPGKYNEKHEIVARQSITSSQTGTNNGYYFDFWMDGTGQVTYTNGPGGQYNVTWYGGNWVGGKGWNPGAARAITYSGTYRPNGNSYLSVYGRTTSPLIEYYSVENFGAYNPSLNPIHPHDPFETPLEPPSPSSLKKNGASPVTISFWRLGLDITGPSPRHHDRMLPERRPSKDVVAFLEPTNRALQVQETFPQYMGTSTGSFSRDGCDCLSERCFAVRVAECLEVKKEGNIERLLVRENIEEDGGENLRREAVDPTTWNQKCMESEERIRKCALWVWRFQFYGVDRPGKE</sequence>
<dbReference type="PROSITE" id="PS51761">
    <property type="entry name" value="GH11_3"/>
    <property type="match status" value="1"/>
</dbReference>
<feature type="chain" id="PRO_5002175848" description="endo-1,4-beta-xylanase" evidence="12">
    <location>
        <begin position="20"/>
        <end position="309"/>
    </location>
</feature>
<feature type="active site" description="Proton donor" evidence="10">
    <location>
        <position position="257"/>
    </location>
</feature>
<reference evidence="15" key="2">
    <citation type="submission" date="2015-01" db="EMBL/GenBank/DDBJ databases">
        <title>Evolutionary Origins and Diversification of the Mycorrhizal Mutualists.</title>
        <authorList>
            <consortium name="DOE Joint Genome Institute"/>
            <consortium name="Mycorrhizal Genomics Consortium"/>
            <person name="Kohler A."/>
            <person name="Kuo A."/>
            <person name="Nagy L.G."/>
            <person name="Floudas D."/>
            <person name="Copeland A."/>
            <person name="Barry K.W."/>
            <person name="Cichocki N."/>
            <person name="Veneault-Fourrey C."/>
            <person name="LaButti K."/>
            <person name="Lindquist E.A."/>
            <person name="Lipzen A."/>
            <person name="Lundell T."/>
            <person name="Morin E."/>
            <person name="Murat C."/>
            <person name="Riley R."/>
            <person name="Ohm R."/>
            <person name="Sun H."/>
            <person name="Tunlid A."/>
            <person name="Henrissat B."/>
            <person name="Grigoriev I.V."/>
            <person name="Hibbett D.S."/>
            <person name="Martin F."/>
        </authorList>
    </citation>
    <scope>NUCLEOTIDE SEQUENCE [LARGE SCALE GENOMIC DNA]</scope>
    <source>
        <strain evidence="15">MUT 4182</strain>
    </source>
</reference>
<evidence type="ECO:0000256" key="1">
    <source>
        <dbReference type="ARBA" id="ARBA00000681"/>
    </source>
</evidence>
<evidence type="ECO:0000313" key="15">
    <source>
        <dbReference type="Proteomes" id="UP000054248"/>
    </source>
</evidence>
<evidence type="ECO:0000256" key="11">
    <source>
        <dbReference type="SAM" id="MobiDB-lite"/>
    </source>
</evidence>
<comment type="similarity">
    <text evidence="3 10">Belongs to the glycosyl hydrolase 11 (cellulase G) family.</text>
</comment>
<evidence type="ECO:0000256" key="4">
    <source>
        <dbReference type="ARBA" id="ARBA00012590"/>
    </source>
</evidence>
<keyword evidence="7 10" id="KW-0119">Carbohydrate metabolism</keyword>
<keyword evidence="9 10" id="KW-0624">Polysaccharide degradation</keyword>
<protein>
    <recommendedName>
        <fullName evidence="4 10">endo-1,4-beta-xylanase</fullName>
        <ecNumber evidence="4 10">3.2.1.8</ecNumber>
    </recommendedName>
</protein>
<dbReference type="EMBL" id="KN823010">
    <property type="protein sequence ID" value="KIO27342.1"/>
    <property type="molecule type" value="Genomic_DNA"/>
</dbReference>
<dbReference type="InterPro" id="IPR013320">
    <property type="entry name" value="ConA-like_dom_sf"/>
</dbReference>
<evidence type="ECO:0000313" key="14">
    <source>
        <dbReference type="EMBL" id="KIO27342.1"/>
    </source>
</evidence>
<dbReference type="GO" id="GO:0031176">
    <property type="term" value="F:endo-1,4-beta-xylanase activity"/>
    <property type="evidence" value="ECO:0007669"/>
    <property type="project" value="UniProtKB-UniRule"/>
</dbReference>
<dbReference type="PANTHER" id="PTHR46828">
    <property type="entry name" value="ENDO-1,4-BETA-XYLANASE A-RELATED"/>
    <property type="match status" value="1"/>
</dbReference>